<keyword evidence="2 4" id="KW-0863">Zinc-finger</keyword>
<proteinExistence type="predicted"/>
<evidence type="ECO:0000256" key="3">
    <source>
        <dbReference type="ARBA" id="ARBA00022833"/>
    </source>
</evidence>
<evidence type="ECO:0000256" key="1">
    <source>
        <dbReference type="ARBA" id="ARBA00022723"/>
    </source>
</evidence>
<dbReference type="GO" id="GO:0008270">
    <property type="term" value="F:zinc ion binding"/>
    <property type="evidence" value="ECO:0007669"/>
    <property type="project" value="UniProtKB-KW"/>
</dbReference>
<sequence>MIEGQSPLKHRPVIDRSESVVVGRKHATQLIKHSNPAIVESGSAVAITEVVALKPSVGPENAGNSRALVHEPQNILEVEEEPVETGGVVAPASRGNEVGAPSQRLVWKKCVGREIEALPQNSAVGGIFEEYEVAGGGAGGPHLQLTGVGEYEVTGFEKGERGAFSVNRLVPPAVNVGLGDDSMTSSLKFSTEREKEDEAWKVWKKMRGMRRAKHSVEAAINEFSHVMKVLIFVDVIIRCSWWILVDVVVRLKMTHSCSSSTCNGWWKKNPNLICRGGGGSKIDGVSSVCLCGEKSILRTARTPKNRGKQFWGCRKYKNGNEDGDLNYF</sequence>
<feature type="domain" description="GRF-type" evidence="5">
    <location>
        <begin position="289"/>
        <end position="328"/>
    </location>
</feature>
<accession>A0AAQ3NZ43</accession>
<dbReference type="AlphaFoldDB" id="A0AAQ3NZ43"/>
<keyword evidence="1" id="KW-0479">Metal-binding</keyword>
<gene>
    <name evidence="6" type="ORF">V8G54_010763</name>
</gene>
<evidence type="ECO:0000313" key="6">
    <source>
        <dbReference type="EMBL" id="WVZ17781.1"/>
    </source>
</evidence>
<name>A0AAQ3NZ43_VIGMU</name>
<dbReference type="InterPro" id="IPR010666">
    <property type="entry name" value="Znf_GRF"/>
</dbReference>
<protein>
    <recommendedName>
        <fullName evidence="5">GRF-type domain-containing protein</fullName>
    </recommendedName>
</protein>
<dbReference type="PROSITE" id="PS51999">
    <property type="entry name" value="ZF_GRF"/>
    <property type="match status" value="1"/>
</dbReference>
<dbReference type="Proteomes" id="UP001374535">
    <property type="component" value="Chromosome 3"/>
</dbReference>
<evidence type="ECO:0000313" key="7">
    <source>
        <dbReference type="Proteomes" id="UP001374535"/>
    </source>
</evidence>
<dbReference type="EMBL" id="CP144698">
    <property type="protein sequence ID" value="WVZ17781.1"/>
    <property type="molecule type" value="Genomic_DNA"/>
</dbReference>
<keyword evidence="7" id="KW-1185">Reference proteome</keyword>
<keyword evidence="3" id="KW-0862">Zinc</keyword>
<reference evidence="6 7" key="1">
    <citation type="journal article" date="2023" name="Life. Sci Alliance">
        <title>Evolutionary insights into 3D genome organization and epigenetic landscape of Vigna mungo.</title>
        <authorList>
            <person name="Junaid A."/>
            <person name="Singh B."/>
            <person name="Bhatia S."/>
        </authorList>
    </citation>
    <scope>NUCLEOTIDE SEQUENCE [LARGE SCALE GENOMIC DNA]</scope>
    <source>
        <strain evidence="6">Urdbean</strain>
    </source>
</reference>
<evidence type="ECO:0000256" key="4">
    <source>
        <dbReference type="PROSITE-ProRule" id="PRU01343"/>
    </source>
</evidence>
<evidence type="ECO:0000259" key="5">
    <source>
        <dbReference type="PROSITE" id="PS51999"/>
    </source>
</evidence>
<evidence type="ECO:0000256" key="2">
    <source>
        <dbReference type="ARBA" id="ARBA00022771"/>
    </source>
</evidence>
<organism evidence="6 7">
    <name type="scientific">Vigna mungo</name>
    <name type="common">Black gram</name>
    <name type="synonym">Phaseolus mungo</name>
    <dbReference type="NCBI Taxonomy" id="3915"/>
    <lineage>
        <taxon>Eukaryota</taxon>
        <taxon>Viridiplantae</taxon>
        <taxon>Streptophyta</taxon>
        <taxon>Embryophyta</taxon>
        <taxon>Tracheophyta</taxon>
        <taxon>Spermatophyta</taxon>
        <taxon>Magnoliopsida</taxon>
        <taxon>eudicotyledons</taxon>
        <taxon>Gunneridae</taxon>
        <taxon>Pentapetalae</taxon>
        <taxon>rosids</taxon>
        <taxon>fabids</taxon>
        <taxon>Fabales</taxon>
        <taxon>Fabaceae</taxon>
        <taxon>Papilionoideae</taxon>
        <taxon>50 kb inversion clade</taxon>
        <taxon>NPAAA clade</taxon>
        <taxon>indigoferoid/millettioid clade</taxon>
        <taxon>Phaseoleae</taxon>
        <taxon>Vigna</taxon>
    </lineage>
</organism>